<dbReference type="Gene3D" id="1.10.3350.10">
    <property type="entry name" value="HP0242-like domain"/>
    <property type="match status" value="1"/>
</dbReference>
<keyword evidence="4" id="KW-1185">Reference proteome</keyword>
<dbReference type="Pfam" id="PF09442">
    <property type="entry name" value="DUF2018"/>
    <property type="match status" value="1"/>
</dbReference>
<evidence type="ECO:0000313" key="2">
    <source>
        <dbReference type="EMBL" id="ROR40889.1"/>
    </source>
</evidence>
<dbReference type="SUPFAM" id="SSF158752">
    <property type="entry name" value="HP0242-like"/>
    <property type="match status" value="1"/>
</dbReference>
<reference evidence="4" key="1">
    <citation type="submission" date="2018-03" db="EMBL/GenBank/DDBJ databases">
        <title>A comparative analysis of the Nautiliaceae.</title>
        <authorList>
            <person name="Grosche A."/>
            <person name="Smedile F."/>
            <person name="Vetriani C."/>
        </authorList>
    </citation>
    <scope>NUCLEOTIDE SEQUENCE [LARGE SCALE GENOMIC DNA]</scope>
    <source>
        <strain evidence="4">TB6</strain>
    </source>
</reference>
<evidence type="ECO:0000313" key="3">
    <source>
        <dbReference type="Proteomes" id="UP000272781"/>
    </source>
</evidence>
<dbReference type="RefSeq" id="WP_123351799.1">
    <property type="nucleotide sequence ID" value="NZ_RJVK01000001.1"/>
</dbReference>
<dbReference type="Proteomes" id="UP000298805">
    <property type="component" value="Chromosome"/>
</dbReference>
<dbReference type="EMBL" id="CP027432">
    <property type="protein sequence ID" value="QCI28387.1"/>
    <property type="molecule type" value="Genomic_DNA"/>
</dbReference>
<name>A0AAJ4RE33_9BACT</name>
<organism evidence="2 3">
    <name type="scientific">Caminibacter pacificus</name>
    <dbReference type="NCBI Taxonomy" id="1424653"/>
    <lineage>
        <taxon>Bacteria</taxon>
        <taxon>Pseudomonadati</taxon>
        <taxon>Campylobacterota</taxon>
        <taxon>Epsilonproteobacteria</taxon>
        <taxon>Nautiliales</taxon>
        <taxon>Nautiliaceae</taxon>
        <taxon>Caminibacter</taxon>
    </lineage>
</organism>
<dbReference type="AlphaFoldDB" id="A0AAJ4RE33"/>
<evidence type="ECO:0000313" key="1">
    <source>
        <dbReference type="EMBL" id="QCI28387.1"/>
    </source>
</evidence>
<reference evidence="1" key="3">
    <citation type="submission" date="2019-06" db="EMBL/GenBank/DDBJ databases">
        <title>A comparative analysis of the Nautiliaceae.</title>
        <authorList>
            <person name="Grosche A."/>
            <person name="Smedile F."/>
            <person name="Vetriani C."/>
        </authorList>
    </citation>
    <scope>NUCLEOTIDE SEQUENCE</scope>
    <source>
        <strain evidence="1">TB6</strain>
    </source>
</reference>
<accession>A0AAJ4RE33</accession>
<dbReference type="InterPro" id="IPR018563">
    <property type="entry name" value="DUF2018"/>
</dbReference>
<evidence type="ECO:0000313" key="4">
    <source>
        <dbReference type="Proteomes" id="UP000298805"/>
    </source>
</evidence>
<reference evidence="2 3" key="2">
    <citation type="submission" date="2018-11" db="EMBL/GenBank/DDBJ databases">
        <title>Genomic Encyclopedia of Type Strains, Phase IV (KMG-IV): sequencing the most valuable type-strain genomes for metagenomic binning, comparative biology and taxonomic classification.</title>
        <authorList>
            <person name="Goeker M."/>
        </authorList>
    </citation>
    <scope>NUCLEOTIDE SEQUENCE [LARGE SCALE GENOMIC DNA]</scope>
    <source>
        <strain evidence="2 3">DSM 27783</strain>
    </source>
</reference>
<protein>
    <submittedName>
        <fullName evidence="1">DUF2018 family protein</fullName>
    </submittedName>
    <submittedName>
        <fullName evidence="2">Uncharacterized protein DUF2018</fullName>
    </submittedName>
</protein>
<proteinExistence type="predicted"/>
<sequence length="88" mass="10359">MWDPFDEQKTPKDKFFEIVYHANKNLVIEELEKVFERMAALEVLAEKCYGDEVEMKIQEAIFNNSDEVKAAEDDLYIHTMANILTKNE</sequence>
<dbReference type="EMBL" id="RJVK01000001">
    <property type="protein sequence ID" value="ROR40889.1"/>
    <property type="molecule type" value="Genomic_DNA"/>
</dbReference>
<dbReference type="InterPro" id="IPR023126">
    <property type="entry name" value="HP0242-like_sf"/>
</dbReference>
<dbReference type="Proteomes" id="UP000272781">
    <property type="component" value="Unassembled WGS sequence"/>
</dbReference>
<gene>
    <name evidence="1" type="ORF">C6V80_05280</name>
    <name evidence="2" type="ORF">EDC58_0370</name>
</gene>